<organism evidence="1 2">
    <name type="scientific">Thermothielavioides terrestris</name>
    <dbReference type="NCBI Taxonomy" id="2587410"/>
    <lineage>
        <taxon>Eukaryota</taxon>
        <taxon>Fungi</taxon>
        <taxon>Dikarya</taxon>
        <taxon>Ascomycota</taxon>
        <taxon>Pezizomycotina</taxon>
        <taxon>Sordariomycetes</taxon>
        <taxon>Sordariomycetidae</taxon>
        <taxon>Sordariales</taxon>
        <taxon>Chaetomiaceae</taxon>
        <taxon>Thermothielavioides</taxon>
    </lineage>
</organism>
<dbReference type="AlphaFoldDB" id="A0A446BRU2"/>
<accession>A0A446BRU2</accession>
<evidence type="ECO:0000313" key="1">
    <source>
        <dbReference type="EMBL" id="SPQ25179.1"/>
    </source>
</evidence>
<proteinExistence type="predicted"/>
<protein>
    <submittedName>
        <fullName evidence="1">F09d6ae8-f7f5-4785-bafb-f45a54106423</fullName>
    </submittedName>
</protein>
<name>A0A446BRU2_9PEZI</name>
<dbReference type="Proteomes" id="UP000289323">
    <property type="component" value="Unassembled WGS sequence"/>
</dbReference>
<gene>
    <name evidence="1" type="ORF">TT172_LOCUS7598</name>
</gene>
<sequence>MDQPAGDNQGDAAPPIPAIINIIDSRLGVLGIPLGVHISGGTAIINYLLHAPGGPPNVIDAPFFLTTVNFFVPYDYRLAWTASRPENQMMWLSGISINVIQVPAFLASLPPLVPWGGQPAGHG</sequence>
<evidence type="ECO:0000313" key="2">
    <source>
        <dbReference type="Proteomes" id="UP000289323"/>
    </source>
</evidence>
<dbReference type="EMBL" id="OUUZ01000015">
    <property type="protein sequence ID" value="SPQ25179.1"/>
    <property type="molecule type" value="Genomic_DNA"/>
</dbReference>
<reference evidence="1 2" key="1">
    <citation type="submission" date="2018-04" db="EMBL/GenBank/DDBJ databases">
        <authorList>
            <person name="Huttner S."/>
            <person name="Dainat J."/>
        </authorList>
    </citation>
    <scope>NUCLEOTIDE SEQUENCE [LARGE SCALE GENOMIC DNA]</scope>
</reference>